<gene>
    <name evidence="2" type="ORF">ODALV1_LOCUS1910</name>
</gene>
<evidence type="ECO:0000313" key="3">
    <source>
        <dbReference type="Proteomes" id="UP001642540"/>
    </source>
</evidence>
<dbReference type="Proteomes" id="UP001642540">
    <property type="component" value="Unassembled WGS sequence"/>
</dbReference>
<organism evidence="2 3">
    <name type="scientific">Orchesella dallaii</name>
    <dbReference type="NCBI Taxonomy" id="48710"/>
    <lineage>
        <taxon>Eukaryota</taxon>
        <taxon>Metazoa</taxon>
        <taxon>Ecdysozoa</taxon>
        <taxon>Arthropoda</taxon>
        <taxon>Hexapoda</taxon>
        <taxon>Collembola</taxon>
        <taxon>Entomobryomorpha</taxon>
        <taxon>Entomobryoidea</taxon>
        <taxon>Orchesellidae</taxon>
        <taxon>Orchesellinae</taxon>
        <taxon>Orchesella</taxon>
    </lineage>
</organism>
<evidence type="ECO:0000313" key="2">
    <source>
        <dbReference type="EMBL" id="CAL8071833.1"/>
    </source>
</evidence>
<evidence type="ECO:0008006" key="4">
    <source>
        <dbReference type="Google" id="ProtNLM"/>
    </source>
</evidence>
<comment type="caution">
    <text evidence="2">The sequence shown here is derived from an EMBL/GenBank/DDBJ whole genome shotgun (WGS) entry which is preliminary data.</text>
</comment>
<protein>
    <recommendedName>
        <fullName evidence="4">Cuticle protein</fullName>
    </recommendedName>
</protein>
<feature type="signal peptide" evidence="1">
    <location>
        <begin position="1"/>
        <end position="17"/>
    </location>
</feature>
<sequence>MFSKVAIVATLFAVAHAGHEAPPAKAQTYSVPSVAKVSYPAPTITKSVETYSAPSIEKTTTITRTITAPLNAPPVKSIQYSAPAAPVLKAAVAPAVYAAPSFGAAPAVLAQKGYGAPAVLSVQSLGYGSQPLYAAYAAPQGINLATTYGSPSLGYSLGSFGGSAIALKAAAPVYTSEYGH</sequence>
<name>A0ABP1PQ15_9HEXA</name>
<keyword evidence="1" id="KW-0732">Signal</keyword>
<evidence type="ECO:0000256" key="1">
    <source>
        <dbReference type="SAM" id="SignalP"/>
    </source>
</evidence>
<dbReference type="EMBL" id="CAXLJM020000006">
    <property type="protein sequence ID" value="CAL8071833.1"/>
    <property type="molecule type" value="Genomic_DNA"/>
</dbReference>
<accession>A0ABP1PQ15</accession>
<feature type="chain" id="PRO_5047123359" description="Cuticle protein" evidence="1">
    <location>
        <begin position="18"/>
        <end position="180"/>
    </location>
</feature>
<proteinExistence type="predicted"/>
<reference evidence="2 3" key="1">
    <citation type="submission" date="2024-08" db="EMBL/GenBank/DDBJ databases">
        <authorList>
            <person name="Cucini C."/>
            <person name="Frati F."/>
        </authorList>
    </citation>
    <scope>NUCLEOTIDE SEQUENCE [LARGE SCALE GENOMIC DNA]</scope>
</reference>
<keyword evidence="3" id="KW-1185">Reference proteome</keyword>